<keyword evidence="2 6" id="KW-0288">FMN</keyword>
<evidence type="ECO:0000259" key="7">
    <source>
        <dbReference type="Pfam" id="PF00296"/>
    </source>
</evidence>
<feature type="binding site" evidence="6">
    <location>
        <position position="151"/>
    </location>
    <ligand>
        <name>FMN</name>
        <dbReference type="ChEBI" id="CHEBI:58210"/>
    </ligand>
</feature>
<feature type="binding site" evidence="6">
    <location>
        <position position="225"/>
    </location>
    <ligand>
        <name>FMN</name>
        <dbReference type="ChEBI" id="CHEBI:58210"/>
    </ligand>
</feature>
<dbReference type="PANTHER" id="PTHR30011:SF16">
    <property type="entry name" value="C2H2 FINGER DOMAIN TRANSCRIPTION FACTOR (EUROFUNG)-RELATED"/>
    <property type="match status" value="1"/>
</dbReference>
<keyword evidence="4 8" id="KW-0503">Monooxygenase</keyword>
<dbReference type="KEGG" id="ara:Arad_12472"/>
<keyword evidence="1 6" id="KW-0285">Flavoprotein</keyword>
<keyword evidence="3" id="KW-0560">Oxidoreductase</keyword>
<evidence type="ECO:0000256" key="6">
    <source>
        <dbReference type="PIRSR" id="PIRSR000337-1"/>
    </source>
</evidence>
<sequence>MARRDKLILGAFLQTPGQHTAGWRYPRADAQASLDIDAQIAFARTAERGLFHAIFIADTLPFPVKLDAETLSYSARVVDFEPVTLLSALAVATSRIGLVGTVTTTYYEPYFVARQFASLDYLSKGRAGWNVVTSSNGAEALNYSRREHPPHALRYQRATEFVDIVKGLWDSWDDDAFLFDKGGGRFFSPDKMHLLDHSSQHFKVRGPLAVARPPQGHPVIVQAGSSHTGRNAAASFADVVFTAQSDLPGAIAFYDDVRARVAGAGRDPDHVAILPGVTPVVARTRSEAQEKYEQLQDLLHPVAGLAMLSGAAGADLSKYPIDGPLPAVPPTEGDKTRQELLVAHAKRTGLTIRELYRWLASGYNTIVGTPSDIADHFEHWFKSGGADGFNVRFSYLPGDLDDFVDLVVPELQRRGLYHEAYEGTTLRDNLHIPRPPSRYSRIPGNEIRD</sequence>
<dbReference type="CDD" id="cd01095">
    <property type="entry name" value="Nitrilotriacetate_monoxgenase"/>
    <property type="match status" value="1"/>
</dbReference>
<dbReference type="NCBIfam" id="TIGR03860">
    <property type="entry name" value="FMN_nitrolo"/>
    <property type="match status" value="1"/>
</dbReference>
<dbReference type="InterPro" id="IPR016215">
    <property type="entry name" value="NTA_MOA"/>
</dbReference>
<dbReference type="GO" id="GO:0016705">
    <property type="term" value="F:oxidoreductase activity, acting on paired donors, with incorporation or reduction of molecular oxygen"/>
    <property type="evidence" value="ECO:0007669"/>
    <property type="project" value="InterPro"/>
</dbReference>
<dbReference type="InterPro" id="IPR011251">
    <property type="entry name" value="Luciferase-like_dom"/>
</dbReference>
<gene>
    <name evidence="8" type="ordered locus">Arad_12472</name>
</gene>
<dbReference type="Gene3D" id="3.20.20.30">
    <property type="entry name" value="Luciferase-like domain"/>
    <property type="match status" value="1"/>
</dbReference>
<evidence type="ECO:0000256" key="4">
    <source>
        <dbReference type="ARBA" id="ARBA00023033"/>
    </source>
</evidence>
<feature type="binding site" evidence="6">
    <location>
        <position position="58"/>
    </location>
    <ligand>
        <name>FMN</name>
        <dbReference type="ChEBI" id="CHEBI:58210"/>
    </ligand>
</feature>
<dbReference type="PIRSF" id="PIRSF000337">
    <property type="entry name" value="NTA_MOA"/>
    <property type="match status" value="1"/>
</dbReference>
<evidence type="ECO:0000313" key="8">
    <source>
        <dbReference type="EMBL" id="ACM31429.1"/>
    </source>
</evidence>
<keyword evidence="8" id="KW-0614">Plasmid</keyword>
<dbReference type="InterPro" id="IPR051260">
    <property type="entry name" value="Diverse_substr_monoxygenases"/>
</dbReference>
<dbReference type="AlphaFoldDB" id="B9JQL0"/>
<dbReference type="GO" id="GO:0004497">
    <property type="term" value="F:monooxygenase activity"/>
    <property type="evidence" value="ECO:0007669"/>
    <property type="project" value="UniProtKB-KW"/>
</dbReference>
<dbReference type="Pfam" id="PF00296">
    <property type="entry name" value="Bac_luciferase"/>
    <property type="match status" value="1"/>
</dbReference>
<evidence type="ECO:0000256" key="2">
    <source>
        <dbReference type="ARBA" id="ARBA00022643"/>
    </source>
</evidence>
<feature type="binding site" evidence="6">
    <location>
        <position position="101"/>
    </location>
    <ligand>
        <name>FMN</name>
        <dbReference type="ChEBI" id="CHEBI:58210"/>
    </ligand>
</feature>
<dbReference type="Proteomes" id="UP000001600">
    <property type="component" value="Plasmid pAtK84c"/>
</dbReference>
<comment type="similarity">
    <text evidence="5">Belongs to the NtaA/SnaA/DszA monooxygenase family.</text>
</comment>
<protein>
    <submittedName>
        <fullName evidence="8">Xenobiotic compound monooxygenase, DszA family, A subunit</fullName>
    </submittedName>
</protein>
<organism evidence="8 9">
    <name type="scientific">Rhizobium rhizogenes (strain K84 / ATCC BAA-868)</name>
    <name type="common">Agrobacterium radiobacter</name>
    <dbReference type="NCBI Taxonomy" id="311403"/>
    <lineage>
        <taxon>Bacteria</taxon>
        <taxon>Pseudomonadati</taxon>
        <taxon>Pseudomonadota</taxon>
        <taxon>Alphaproteobacteria</taxon>
        <taxon>Hyphomicrobiales</taxon>
        <taxon>Rhizobiaceae</taxon>
        <taxon>Rhizobium/Agrobacterium group</taxon>
        <taxon>Rhizobium</taxon>
    </lineage>
</organism>
<name>B9JQL0_RHIR8</name>
<dbReference type="RefSeq" id="WP_012653421.1">
    <property type="nucleotide sequence ID" value="NC_011987.1"/>
</dbReference>
<dbReference type="InterPro" id="IPR036661">
    <property type="entry name" value="Luciferase-like_sf"/>
</dbReference>
<proteinExistence type="inferred from homology"/>
<evidence type="ECO:0000313" key="9">
    <source>
        <dbReference type="Proteomes" id="UP000001600"/>
    </source>
</evidence>
<feature type="domain" description="Luciferase-like" evidence="7">
    <location>
        <begin position="31"/>
        <end position="384"/>
    </location>
</feature>
<evidence type="ECO:0000256" key="1">
    <source>
        <dbReference type="ARBA" id="ARBA00022630"/>
    </source>
</evidence>
<accession>B9JQL0</accession>
<dbReference type="SUPFAM" id="SSF51679">
    <property type="entry name" value="Bacterial luciferase-like"/>
    <property type="match status" value="1"/>
</dbReference>
<evidence type="ECO:0000256" key="3">
    <source>
        <dbReference type="ARBA" id="ARBA00023002"/>
    </source>
</evidence>
<feature type="binding site" evidence="6">
    <location>
        <position position="226"/>
    </location>
    <ligand>
        <name>FMN</name>
        <dbReference type="ChEBI" id="CHEBI:58210"/>
    </ligand>
</feature>
<dbReference type="PANTHER" id="PTHR30011">
    <property type="entry name" value="ALKANESULFONATE MONOOXYGENASE-RELATED"/>
    <property type="match status" value="1"/>
</dbReference>
<evidence type="ECO:0000256" key="5">
    <source>
        <dbReference type="ARBA" id="ARBA00033748"/>
    </source>
</evidence>
<dbReference type="EMBL" id="CP000631">
    <property type="protein sequence ID" value="ACM31429.1"/>
    <property type="molecule type" value="Genomic_DNA"/>
</dbReference>
<reference evidence="8 9" key="1">
    <citation type="journal article" date="2009" name="J. Bacteriol.">
        <title>Genome sequences of three Agrobacterium biovars help elucidate the evolution of multichromosome genomes in bacteria.</title>
        <authorList>
            <person name="Slater S.C."/>
            <person name="Goldman B.S."/>
            <person name="Goodner B."/>
            <person name="Setubal J.C."/>
            <person name="Farrand S.K."/>
            <person name="Nester E.W."/>
            <person name="Burr T.J."/>
            <person name="Banta L."/>
            <person name="Dickerman A.W."/>
            <person name="Paulsen I."/>
            <person name="Otten L."/>
            <person name="Suen G."/>
            <person name="Welch R."/>
            <person name="Almeida N.F."/>
            <person name="Arnold F."/>
            <person name="Burton O.T."/>
            <person name="Du Z."/>
            <person name="Ewing A."/>
            <person name="Godsy E."/>
            <person name="Heisel S."/>
            <person name="Houmiel K.L."/>
            <person name="Jhaveri J."/>
            <person name="Lu J."/>
            <person name="Miller N.M."/>
            <person name="Norton S."/>
            <person name="Chen Q."/>
            <person name="Phoolcharoen W."/>
            <person name="Ohlin V."/>
            <person name="Ondrusek D."/>
            <person name="Pride N."/>
            <person name="Stricklin S.L."/>
            <person name="Sun J."/>
            <person name="Wheeler C."/>
            <person name="Wilson L."/>
            <person name="Zhu H."/>
            <person name="Wood D.W."/>
        </authorList>
    </citation>
    <scope>NUCLEOTIDE SEQUENCE [LARGE SCALE GENOMIC DNA]</scope>
    <source>
        <strain evidence="9">K84 / ATCC BAA-868</strain>
        <plasmid evidence="8 9">pAtK84c</plasmid>
    </source>
</reference>
<geneLocation type="plasmid" evidence="8 9">
    <name>pAtK84c</name>
</geneLocation>
<feature type="binding site" evidence="6">
    <location>
        <position position="155"/>
    </location>
    <ligand>
        <name>FMN</name>
        <dbReference type="ChEBI" id="CHEBI:58210"/>
    </ligand>
</feature>
<dbReference type="HOGENOM" id="CLU_022256_1_2_5"/>